<dbReference type="PANTHER" id="PTHR28065:SF1">
    <property type="entry name" value="DUF4050 DOMAIN-CONTAINING PROTEIN"/>
    <property type="match status" value="1"/>
</dbReference>
<feature type="region of interest" description="Disordered" evidence="1">
    <location>
        <begin position="237"/>
        <end position="290"/>
    </location>
</feature>
<gene>
    <name evidence="3" type="ORF">EJ06DRAFT_284045</name>
</gene>
<feature type="region of interest" description="Disordered" evidence="1">
    <location>
        <begin position="417"/>
        <end position="439"/>
    </location>
</feature>
<dbReference type="AlphaFoldDB" id="A0A6G1I5Q4"/>
<proteinExistence type="predicted"/>
<dbReference type="PANTHER" id="PTHR28065">
    <property type="entry name" value="FREQUENIN"/>
    <property type="match status" value="1"/>
</dbReference>
<feature type="compositionally biased region" description="Polar residues" evidence="1">
    <location>
        <begin position="272"/>
        <end position="290"/>
    </location>
</feature>
<dbReference type="InterPro" id="IPR025124">
    <property type="entry name" value="Gag1-like_clamp"/>
</dbReference>
<organism evidence="3 4">
    <name type="scientific">Trichodelitschia bisporula</name>
    <dbReference type="NCBI Taxonomy" id="703511"/>
    <lineage>
        <taxon>Eukaryota</taxon>
        <taxon>Fungi</taxon>
        <taxon>Dikarya</taxon>
        <taxon>Ascomycota</taxon>
        <taxon>Pezizomycotina</taxon>
        <taxon>Dothideomycetes</taxon>
        <taxon>Dothideomycetes incertae sedis</taxon>
        <taxon>Phaeotrichales</taxon>
        <taxon>Phaeotrichaceae</taxon>
        <taxon>Trichodelitschia</taxon>
    </lineage>
</organism>
<feature type="domain" description="Gag1-like clamp" evidence="2">
    <location>
        <begin position="185"/>
        <end position="363"/>
    </location>
</feature>
<dbReference type="Proteomes" id="UP000799640">
    <property type="component" value="Unassembled WGS sequence"/>
</dbReference>
<name>A0A6G1I5Q4_9PEZI</name>
<evidence type="ECO:0000313" key="4">
    <source>
        <dbReference type="Proteomes" id="UP000799640"/>
    </source>
</evidence>
<keyword evidence="4" id="KW-1185">Reference proteome</keyword>
<evidence type="ECO:0000259" key="2">
    <source>
        <dbReference type="Pfam" id="PF13259"/>
    </source>
</evidence>
<feature type="compositionally biased region" description="Low complexity" evidence="1">
    <location>
        <begin position="244"/>
        <end position="271"/>
    </location>
</feature>
<feature type="compositionally biased region" description="Low complexity" evidence="1">
    <location>
        <begin position="417"/>
        <end position="428"/>
    </location>
</feature>
<sequence>MTFKGSRLERSVLERMGAASATPPRAATAPPPNINAPCFVRGPTALSKFSFASKLAEHSSLYPYFIIHNFCPLDPAGELCRRFAQPSPLHATIRSHRGPHFLHLFPASTMAMEKATQGAAREINRKLLQTIRSDWEFPNVENSTTPAGGEAIAYRERYYGTTDESGEEDAQGGTTTQQQRPPSDAYKFDSPDSVAGAIQDTLQQRKTRKRKRLEAELEVNEGLRFFQMRRNAWTRAVPRASVQPTGSATGASTGSSPTSFTSTNVSSTGTSNIDPATASNLPHSQSSPFSYPTQPELLTDVLVPVAPPLISPASPVRVTLSSRSHSELYARVVRDSRTPAVPINLADMTRAMVQGWKDEGNWPPKNSAPEPSIASRASRLTQALGTQDEAGAGHGLFANHRHLRQGVEGVKRVFRLSGGASSSSATAARHQEPSQSQGL</sequence>
<protein>
    <recommendedName>
        <fullName evidence="2">Gag1-like clamp domain-containing protein</fullName>
    </recommendedName>
</protein>
<evidence type="ECO:0000313" key="3">
    <source>
        <dbReference type="EMBL" id="KAF2403592.1"/>
    </source>
</evidence>
<reference evidence="3" key="1">
    <citation type="journal article" date="2020" name="Stud. Mycol.">
        <title>101 Dothideomycetes genomes: a test case for predicting lifestyles and emergence of pathogens.</title>
        <authorList>
            <person name="Haridas S."/>
            <person name="Albert R."/>
            <person name="Binder M."/>
            <person name="Bloem J."/>
            <person name="Labutti K."/>
            <person name="Salamov A."/>
            <person name="Andreopoulos B."/>
            <person name="Baker S."/>
            <person name="Barry K."/>
            <person name="Bills G."/>
            <person name="Bluhm B."/>
            <person name="Cannon C."/>
            <person name="Castanera R."/>
            <person name="Culley D."/>
            <person name="Daum C."/>
            <person name="Ezra D."/>
            <person name="Gonzalez J."/>
            <person name="Henrissat B."/>
            <person name="Kuo A."/>
            <person name="Liang C."/>
            <person name="Lipzen A."/>
            <person name="Lutzoni F."/>
            <person name="Magnuson J."/>
            <person name="Mondo S."/>
            <person name="Nolan M."/>
            <person name="Ohm R."/>
            <person name="Pangilinan J."/>
            <person name="Park H.-J."/>
            <person name="Ramirez L."/>
            <person name="Alfaro M."/>
            <person name="Sun H."/>
            <person name="Tritt A."/>
            <person name="Yoshinaga Y."/>
            <person name="Zwiers L.-H."/>
            <person name="Turgeon B."/>
            <person name="Goodwin S."/>
            <person name="Spatafora J."/>
            <person name="Crous P."/>
            <person name="Grigoriev I."/>
        </authorList>
    </citation>
    <scope>NUCLEOTIDE SEQUENCE</scope>
    <source>
        <strain evidence="3">CBS 262.69</strain>
    </source>
</reference>
<dbReference type="OrthoDB" id="5422958at2759"/>
<accession>A0A6G1I5Q4</accession>
<evidence type="ECO:0000256" key="1">
    <source>
        <dbReference type="SAM" id="MobiDB-lite"/>
    </source>
</evidence>
<feature type="region of interest" description="Disordered" evidence="1">
    <location>
        <begin position="161"/>
        <end position="194"/>
    </location>
</feature>
<dbReference type="InterPro" id="IPR053274">
    <property type="entry name" value="Fluconazole_resistance"/>
</dbReference>
<dbReference type="Pfam" id="PF13259">
    <property type="entry name" value="clamp_Gag1-like"/>
    <property type="match status" value="1"/>
</dbReference>
<dbReference type="EMBL" id="ML996689">
    <property type="protein sequence ID" value="KAF2403592.1"/>
    <property type="molecule type" value="Genomic_DNA"/>
</dbReference>